<feature type="transmembrane region" description="Helical" evidence="7">
    <location>
        <begin position="400"/>
        <end position="420"/>
    </location>
</feature>
<dbReference type="Proteomes" id="UP000791080">
    <property type="component" value="Unassembled WGS sequence"/>
</dbReference>
<protein>
    <submittedName>
        <fullName evidence="9">Type VII secretion integral membrane protein EccD</fullName>
    </submittedName>
</protein>
<dbReference type="Pfam" id="PF08817">
    <property type="entry name" value="YukD"/>
    <property type="match status" value="1"/>
</dbReference>
<feature type="transmembrane region" description="Helical" evidence="7">
    <location>
        <begin position="148"/>
        <end position="169"/>
    </location>
</feature>
<evidence type="ECO:0000256" key="7">
    <source>
        <dbReference type="SAM" id="Phobius"/>
    </source>
</evidence>
<feature type="transmembrane region" description="Helical" evidence="7">
    <location>
        <begin position="122"/>
        <end position="142"/>
    </location>
</feature>
<evidence type="ECO:0000259" key="8">
    <source>
        <dbReference type="Pfam" id="PF19053"/>
    </source>
</evidence>
<dbReference type="Gene3D" id="3.10.20.90">
    <property type="entry name" value="Phosphatidylinositol 3-kinase Catalytic Subunit, Chain A, domain 1"/>
    <property type="match status" value="1"/>
</dbReference>
<feature type="transmembrane region" description="Helical" evidence="7">
    <location>
        <begin position="259"/>
        <end position="278"/>
    </location>
</feature>
<dbReference type="InterPro" id="IPR044049">
    <property type="entry name" value="EccD_transm"/>
</dbReference>
<dbReference type="Pfam" id="PF19053">
    <property type="entry name" value="EccD"/>
    <property type="match status" value="1"/>
</dbReference>
<dbReference type="NCBIfam" id="TIGR03920">
    <property type="entry name" value="T7SS_EccD"/>
    <property type="match status" value="1"/>
</dbReference>
<feature type="transmembrane region" description="Helical" evidence="7">
    <location>
        <begin position="207"/>
        <end position="227"/>
    </location>
</feature>
<evidence type="ECO:0000256" key="1">
    <source>
        <dbReference type="ARBA" id="ARBA00004651"/>
    </source>
</evidence>
<dbReference type="EMBL" id="AUBJ02000001">
    <property type="protein sequence ID" value="MCP2330699.1"/>
    <property type="molecule type" value="Genomic_DNA"/>
</dbReference>
<comment type="similarity">
    <text evidence="2">Belongs to the EccD/Snm4 family.</text>
</comment>
<feature type="domain" description="EccD-like transmembrane" evidence="8">
    <location>
        <begin position="123"/>
        <end position="463"/>
    </location>
</feature>
<name>A0ABT1JDX1_ACTCY</name>
<gene>
    <name evidence="9" type="ORF">G443_000969</name>
</gene>
<reference evidence="9 10" key="1">
    <citation type="submission" date="2022-06" db="EMBL/GenBank/DDBJ databases">
        <title>Genomic Encyclopedia of Type Strains, Phase I: the one thousand microbial genomes (KMG-I) project.</title>
        <authorList>
            <person name="Kyrpides N."/>
        </authorList>
    </citation>
    <scope>NUCLEOTIDE SEQUENCE [LARGE SCALE GENOMIC DNA]</scope>
    <source>
        <strain evidence="9 10">DSM 43889</strain>
    </source>
</reference>
<comment type="caution">
    <text evidence="9">The sequence shown here is derived from an EMBL/GenBank/DDBJ whole genome shotgun (WGS) entry which is preliminary data.</text>
</comment>
<keyword evidence="3" id="KW-1003">Cell membrane</keyword>
<dbReference type="InterPro" id="IPR006707">
    <property type="entry name" value="T7SS_EccD"/>
</dbReference>
<evidence type="ECO:0000256" key="4">
    <source>
        <dbReference type="ARBA" id="ARBA00022692"/>
    </source>
</evidence>
<keyword evidence="5 7" id="KW-1133">Transmembrane helix</keyword>
<dbReference type="RefSeq" id="WP_026420306.1">
    <property type="nucleotide sequence ID" value="NZ_AUBJ02000001.1"/>
</dbReference>
<evidence type="ECO:0000256" key="2">
    <source>
        <dbReference type="ARBA" id="ARBA00006162"/>
    </source>
</evidence>
<comment type="subcellular location">
    <subcellularLocation>
        <location evidence="1">Cell membrane</location>
        <topology evidence="1">Multi-pass membrane protein</topology>
    </subcellularLocation>
</comment>
<evidence type="ECO:0000256" key="3">
    <source>
        <dbReference type="ARBA" id="ARBA00022475"/>
    </source>
</evidence>
<proteinExistence type="inferred from homology"/>
<evidence type="ECO:0000313" key="10">
    <source>
        <dbReference type="Proteomes" id="UP000791080"/>
    </source>
</evidence>
<accession>A0ABT1JDX1</accession>
<evidence type="ECO:0000256" key="5">
    <source>
        <dbReference type="ARBA" id="ARBA00022989"/>
    </source>
</evidence>
<feature type="transmembrane region" description="Helical" evidence="7">
    <location>
        <begin position="234"/>
        <end position="253"/>
    </location>
</feature>
<feature type="transmembrane region" description="Helical" evidence="7">
    <location>
        <begin position="322"/>
        <end position="340"/>
    </location>
</feature>
<feature type="transmembrane region" description="Helical" evidence="7">
    <location>
        <begin position="441"/>
        <end position="460"/>
    </location>
</feature>
<keyword evidence="4 7" id="KW-0812">Transmembrane</keyword>
<feature type="transmembrane region" description="Helical" evidence="7">
    <location>
        <begin position="346"/>
        <end position="362"/>
    </location>
</feature>
<keyword evidence="6 7" id="KW-0472">Membrane</keyword>
<organism evidence="9 10">
    <name type="scientific">Actinoalloteichus caeruleus DSM 43889</name>
    <dbReference type="NCBI Taxonomy" id="1120930"/>
    <lineage>
        <taxon>Bacteria</taxon>
        <taxon>Bacillati</taxon>
        <taxon>Actinomycetota</taxon>
        <taxon>Actinomycetes</taxon>
        <taxon>Pseudonocardiales</taxon>
        <taxon>Pseudonocardiaceae</taxon>
        <taxon>Actinoalloteichus</taxon>
        <taxon>Actinoalloteichus cyanogriseus</taxon>
    </lineage>
</organism>
<keyword evidence="10" id="KW-1185">Reference proteome</keyword>
<sequence>MDDASKDATSQLCRLRLVIGDNAVDLALPSDVPLVDLLPAILRQAGGDLADEAVEHEGFVLQRLGQPPFDEEYTPGELGLVDGETVHLRPRTDGLPAIDFDDLVAGVADQSRMRRDRWKPRATRNMLLGFAGATLLLGLLVLLVPGPVVPRVSVMGGIAAVLLVAAAVVSRSVRDTVTGAVLAVAGFGYAAGFGWLFPLVFSDSTTATVSAVCASAAGAAALVLGLVGVADAALVFTGGLVLSVFTLATALLAGSDTLGVSGAAGIVLVVTLVAQNFVPSMSFRLGRLGLPTLPTAPEELNEDIEPTPFQSVIDGALATDRYMTTLYLVFSVIEAALLTALVWNGSGWALITAAVVGLLLVLRSRHLDAGRHRWSLLAAGGYGLAAVVVAFAADQALLERLAWVFGGVMVLAVALLAGSAKMPGYRPPPYWGRTVDILETLCAAAVAPLLLAMLDVYGIMRGLAG</sequence>
<evidence type="ECO:0000256" key="6">
    <source>
        <dbReference type="ARBA" id="ARBA00023136"/>
    </source>
</evidence>
<evidence type="ECO:0000313" key="9">
    <source>
        <dbReference type="EMBL" id="MCP2330699.1"/>
    </source>
</evidence>
<dbReference type="PIRSF" id="PIRSF017804">
    <property type="entry name" value="Secretion_EccD1"/>
    <property type="match status" value="1"/>
</dbReference>
<feature type="transmembrane region" description="Helical" evidence="7">
    <location>
        <begin position="374"/>
        <end position="394"/>
    </location>
</feature>
<dbReference type="InterPro" id="IPR024962">
    <property type="entry name" value="YukD-like"/>
</dbReference>
<feature type="transmembrane region" description="Helical" evidence="7">
    <location>
        <begin position="181"/>
        <end position="201"/>
    </location>
</feature>